<comment type="caution">
    <text evidence="7">The sequence shown here is derived from an EMBL/GenBank/DDBJ whole genome shotgun (WGS) entry which is preliminary data.</text>
</comment>
<evidence type="ECO:0000259" key="6">
    <source>
        <dbReference type="SMART" id="SM00650"/>
    </source>
</evidence>
<name>A0A2M9BZN2_9MICO</name>
<keyword evidence="8" id="KW-1185">Reference proteome</keyword>
<feature type="domain" description="Ribosomal RNA adenine methylase transferase N-terminal" evidence="6">
    <location>
        <begin position="21"/>
        <end position="195"/>
    </location>
</feature>
<dbReference type="Gene3D" id="3.40.50.150">
    <property type="entry name" value="Vaccinia Virus protein VP39"/>
    <property type="match status" value="1"/>
</dbReference>
<dbReference type="PANTHER" id="PTHR11727">
    <property type="entry name" value="DIMETHYLADENOSINE TRANSFERASE"/>
    <property type="match status" value="1"/>
</dbReference>
<dbReference type="GO" id="GO:0005829">
    <property type="term" value="C:cytosol"/>
    <property type="evidence" value="ECO:0007669"/>
    <property type="project" value="TreeGrafter"/>
</dbReference>
<dbReference type="NCBIfam" id="NF000499">
    <property type="entry name" value="Erm23S_rRNA_broad"/>
    <property type="match status" value="1"/>
</dbReference>
<dbReference type="EMBL" id="PGFB01000002">
    <property type="protein sequence ID" value="PJJ63533.1"/>
    <property type="molecule type" value="Genomic_DNA"/>
</dbReference>
<evidence type="ECO:0000256" key="4">
    <source>
        <dbReference type="ARBA" id="ARBA00022884"/>
    </source>
</evidence>
<evidence type="ECO:0000313" key="7">
    <source>
        <dbReference type="EMBL" id="PJJ63533.1"/>
    </source>
</evidence>
<dbReference type="GO" id="GO:0003723">
    <property type="term" value="F:RNA binding"/>
    <property type="evidence" value="ECO:0007669"/>
    <property type="project" value="UniProtKB-UniRule"/>
</dbReference>
<dbReference type="PROSITE" id="PS01131">
    <property type="entry name" value="RRNA_A_DIMETH"/>
    <property type="match status" value="1"/>
</dbReference>
<feature type="binding site" evidence="5">
    <location>
        <position position="114"/>
    </location>
    <ligand>
        <name>S-adenosyl-L-methionine</name>
        <dbReference type="ChEBI" id="CHEBI:59789"/>
    </ligand>
</feature>
<dbReference type="SMART" id="SM00650">
    <property type="entry name" value="rADc"/>
    <property type="match status" value="1"/>
</dbReference>
<dbReference type="RefSeq" id="WP_100344020.1">
    <property type="nucleotide sequence ID" value="NZ_PGFB01000002.1"/>
</dbReference>
<evidence type="ECO:0000256" key="1">
    <source>
        <dbReference type="ARBA" id="ARBA00022603"/>
    </source>
</evidence>
<dbReference type="OrthoDB" id="3616874at2"/>
<keyword evidence="3 5" id="KW-0949">S-adenosyl-L-methionine</keyword>
<comment type="similarity">
    <text evidence="5">Belongs to the class I-like SAM-binding methyltransferase superfamily. rRNA adenine N(6)-methyltransferase family.</text>
</comment>
<dbReference type="PROSITE" id="PS51689">
    <property type="entry name" value="SAM_RNA_A_N6_MT"/>
    <property type="match status" value="1"/>
</dbReference>
<dbReference type="Proteomes" id="UP000230161">
    <property type="component" value="Unassembled WGS sequence"/>
</dbReference>
<accession>A0A2M9BZN2</accession>
<evidence type="ECO:0000256" key="2">
    <source>
        <dbReference type="ARBA" id="ARBA00022679"/>
    </source>
</evidence>
<keyword evidence="2 5" id="KW-0808">Transferase</keyword>
<reference evidence="7 8" key="1">
    <citation type="submission" date="2017-11" db="EMBL/GenBank/DDBJ databases">
        <title>Genomic Encyclopedia of Archaeal and Bacterial Type Strains, Phase II (KMG-II): From Individual Species to Whole Genera.</title>
        <authorList>
            <person name="Goeker M."/>
        </authorList>
    </citation>
    <scope>NUCLEOTIDE SEQUENCE [LARGE SCALE GENOMIC DNA]</scope>
    <source>
        <strain evidence="7 8">DSM 25625</strain>
    </source>
</reference>
<dbReference type="InterPro" id="IPR001737">
    <property type="entry name" value="KsgA/Erm"/>
</dbReference>
<proteinExistence type="inferred from homology"/>
<gene>
    <name evidence="7" type="ORF">CLV54_1203</name>
</gene>
<dbReference type="Pfam" id="PF00398">
    <property type="entry name" value="RrnaAD"/>
    <property type="match status" value="1"/>
</dbReference>
<dbReference type="InterPro" id="IPR029063">
    <property type="entry name" value="SAM-dependent_MTases_sf"/>
</dbReference>
<organism evidence="7 8">
    <name type="scientific">Compostimonas suwonensis</name>
    <dbReference type="NCBI Taxonomy" id="1048394"/>
    <lineage>
        <taxon>Bacteria</taxon>
        <taxon>Bacillati</taxon>
        <taxon>Actinomycetota</taxon>
        <taxon>Actinomycetes</taxon>
        <taxon>Micrococcales</taxon>
        <taxon>Microbacteriaceae</taxon>
        <taxon>Compostimonas</taxon>
    </lineage>
</organism>
<dbReference type="CDD" id="cd02440">
    <property type="entry name" value="AdoMet_MTases"/>
    <property type="match status" value="1"/>
</dbReference>
<protein>
    <submittedName>
        <fullName evidence="7">23S rRNA (Adenine-N6)-dimethyltransferase</fullName>
    </submittedName>
</protein>
<feature type="binding site" evidence="5">
    <location>
        <position position="14"/>
    </location>
    <ligand>
        <name>S-adenosyl-L-methionine</name>
        <dbReference type="ChEBI" id="CHEBI:59789"/>
    </ligand>
</feature>
<dbReference type="GO" id="GO:0000179">
    <property type="term" value="F:rRNA (adenine-N6,N6-)-dimethyltransferase activity"/>
    <property type="evidence" value="ECO:0007669"/>
    <property type="project" value="UniProtKB-UniRule"/>
</dbReference>
<feature type="binding site" evidence="5">
    <location>
        <position position="61"/>
    </location>
    <ligand>
        <name>S-adenosyl-L-methionine</name>
        <dbReference type="ChEBI" id="CHEBI:59789"/>
    </ligand>
</feature>
<dbReference type="PANTHER" id="PTHR11727:SF7">
    <property type="entry name" value="DIMETHYLADENOSINE TRANSFERASE-RELATED"/>
    <property type="match status" value="1"/>
</dbReference>
<sequence length="273" mass="30637">MPHTNRGRHEHGQNFLVDHRIIRRITSLVDDVPGPIVELGAGDGALTLPLVDSGRSVVAVEIDVSRAQRLESRLRQRVVGQPSRARQSSSAVRVVVHDMLDYRFTDPETVVVSNVPFHLTTALLRKLLADRGWRHAVLLTQWEVARRRAGVGGASLMTALWWPWFEFTVHERVPARSFRPVPSVDGGLFTIVRRAHPLVDDRRDYQSFVKRVFTGPGRGLRGAARTAGRTSSAQLARWARDNGLPSNALPRDLNAEQWAGLWRLCRADGPRPR</sequence>
<evidence type="ECO:0000256" key="5">
    <source>
        <dbReference type="PROSITE-ProRule" id="PRU01026"/>
    </source>
</evidence>
<feature type="binding site" evidence="5">
    <location>
        <position position="16"/>
    </location>
    <ligand>
        <name>S-adenosyl-L-methionine</name>
        <dbReference type="ChEBI" id="CHEBI:59789"/>
    </ligand>
</feature>
<feature type="binding site" evidence="5">
    <location>
        <position position="40"/>
    </location>
    <ligand>
        <name>S-adenosyl-L-methionine</name>
        <dbReference type="ChEBI" id="CHEBI:59789"/>
    </ligand>
</feature>
<dbReference type="InterPro" id="IPR020598">
    <property type="entry name" value="rRNA_Ade_methylase_Trfase_N"/>
</dbReference>
<evidence type="ECO:0000313" key="8">
    <source>
        <dbReference type="Proteomes" id="UP000230161"/>
    </source>
</evidence>
<keyword evidence="1 5" id="KW-0489">Methyltransferase</keyword>
<feature type="binding site" evidence="5">
    <location>
        <position position="98"/>
    </location>
    <ligand>
        <name>S-adenosyl-L-methionine</name>
        <dbReference type="ChEBI" id="CHEBI:59789"/>
    </ligand>
</feature>
<dbReference type="SUPFAM" id="SSF53335">
    <property type="entry name" value="S-adenosyl-L-methionine-dependent methyltransferases"/>
    <property type="match status" value="1"/>
</dbReference>
<dbReference type="AlphaFoldDB" id="A0A2M9BZN2"/>
<dbReference type="InterPro" id="IPR020596">
    <property type="entry name" value="rRNA_Ade_Mease_Trfase_CS"/>
</dbReference>
<keyword evidence="4 5" id="KW-0694">RNA-binding</keyword>
<evidence type="ECO:0000256" key="3">
    <source>
        <dbReference type="ARBA" id="ARBA00022691"/>
    </source>
</evidence>